<dbReference type="Pfam" id="PF02913">
    <property type="entry name" value="FAD-oxidase_C"/>
    <property type="match status" value="1"/>
</dbReference>
<dbReference type="FunFam" id="1.10.45.10:FF:000001">
    <property type="entry name" value="D-lactate dehydrogenase mitochondrial"/>
    <property type="match status" value="1"/>
</dbReference>
<dbReference type="PROSITE" id="PS51387">
    <property type="entry name" value="FAD_PCMH"/>
    <property type="match status" value="1"/>
</dbReference>
<dbReference type="Gene3D" id="3.30.70.2190">
    <property type="match status" value="1"/>
</dbReference>
<dbReference type="InterPro" id="IPR016169">
    <property type="entry name" value="FAD-bd_PCMH_sub2"/>
</dbReference>
<dbReference type="InterPro" id="IPR051264">
    <property type="entry name" value="FAD-oxidored/transferase_4"/>
</dbReference>
<reference evidence="6 7" key="1">
    <citation type="submission" date="2016-10" db="EMBL/GenBank/DDBJ databases">
        <authorList>
            <person name="de Groot N.N."/>
        </authorList>
    </citation>
    <scope>NUCLEOTIDE SEQUENCE [LARGE SCALE GENOMIC DNA]</scope>
    <source>
        <strain evidence="6 7">DSM 44892</strain>
    </source>
</reference>
<dbReference type="InterPro" id="IPR016171">
    <property type="entry name" value="Vanillyl_alc_oxidase_C-sub2"/>
</dbReference>
<gene>
    <name evidence="6" type="ORF">SAMN05444695_10217</name>
</gene>
<proteinExistence type="inferred from homology"/>
<dbReference type="Pfam" id="PF01565">
    <property type="entry name" value="FAD_binding_4"/>
    <property type="match status" value="1"/>
</dbReference>
<dbReference type="GO" id="GO:0071949">
    <property type="term" value="F:FAD binding"/>
    <property type="evidence" value="ECO:0007669"/>
    <property type="project" value="InterPro"/>
</dbReference>
<evidence type="ECO:0000256" key="1">
    <source>
        <dbReference type="ARBA" id="ARBA00001974"/>
    </source>
</evidence>
<dbReference type="InterPro" id="IPR016166">
    <property type="entry name" value="FAD-bd_PCMH"/>
</dbReference>
<dbReference type="EMBL" id="FNDN01000002">
    <property type="protein sequence ID" value="SDH44495.1"/>
    <property type="molecule type" value="Genomic_DNA"/>
</dbReference>
<dbReference type="PANTHER" id="PTHR43716:SF1">
    <property type="entry name" value="D-2-HYDROXYGLUTARATE DEHYDROGENASE, MITOCHONDRIAL"/>
    <property type="match status" value="1"/>
</dbReference>
<dbReference type="Proteomes" id="UP000183263">
    <property type="component" value="Unassembled WGS sequence"/>
</dbReference>
<dbReference type="GO" id="GO:0016491">
    <property type="term" value="F:oxidoreductase activity"/>
    <property type="evidence" value="ECO:0007669"/>
    <property type="project" value="UniProtKB-KW"/>
</dbReference>
<dbReference type="AlphaFoldDB" id="A0A1G8CGB1"/>
<dbReference type="InterPro" id="IPR016167">
    <property type="entry name" value="FAD-bd_PCMH_sub1"/>
</dbReference>
<name>A0A1G8CGB1_9NOCA</name>
<dbReference type="Gene3D" id="3.30.465.10">
    <property type="match status" value="1"/>
</dbReference>
<dbReference type="Gene3D" id="1.10.45.10">
    <property type="entry name" value="Vanillyl-alcohol Oxidase, Chain A, domain 4"/>
    <property type="match status" value="1"/>
</dbReference>
<organism evidence="6 7">
    <name type="scientific">Rhodococcus triatomae</name>
    <dbReference type="NCBI Taxonomy" id="300028"/>
    <lineage>
        <taxon>Bacteria</taxon>
        <taxon>Bacillati</taxon>
        <taxon>Actinomycetota</taxon>
        <taxon>Actinomycetes</taxon>
        <taxon>Mycobacteriales</taxon>
        <taxon>Nocardiaceae</taxon>
        <taxon>Rhodococcus</taxon>
    </lineage>
</organism>
<keyword evidence="5" id="KW-0560">Oxidoreductase</keyword>
<dbReference type="InterPro" id="IPR004113">
    <property type="entry name" value="FAD-bd_oxidored_4_C"/>
</dbReference>
<evidence type="ECO:0000313" key="6">
    <source>
        <dbReference type="EMBL" id="SDH44495.1"/>
    </source>
</evidence>
<dbReference type="InterPro" id="IPR016164">
    <property type="entry name" value="FAD-linked_Oxase-like_C"/>
</dbReference>
<dbReference type="SUPFAM" id="SSF55103">
    <property type="entry name" value="FAD-linked oxidases, C-terminal domain"/>
    <property type="match status" value="1"/>
</dbReference>
<evidence type="ECO:0000313" key="7">
    <source>
        <dbReference type="Proteomes" id="UP000183263"/>
    </source>
</evidence>
<protein>
    <submittedName>
        <fullName evidence="6">FAD/FMN-containing dehydrogenase</fullName>
    </submittedName>
</protein>
<evidence type="ECO:0000256" key="4">
    <source>
        <dbReference type="ARBA" id="ARBA00022827"/>
    </source>
</evidence>
<dbReference type="Gene3D" id="3.30.43.10">
    <property type="entry name" value="Uridine Diphospho-n-acetylenolpyruvylglucosamine Reductase, domain 2"/>
    <property type="match status" value="1"/>
</dbReference>
<dbReference type="SUPFAM" id="SSF56176">
    <property type="entry name" value="FAD-binding/transporter-associated domain-like"/>
    <property type="match status" value="1"/>
</dbReference>
<keyword evidence="7" id="KW-1185">Reference proteome</keyword>
<dbReference type="Gene3D" id="3.30.70.2740">
    <property type="match status" value="1"/>
</dbReference>
<dbReference type="GO" id="GO:0022904">
    <property type="term" value="P:respiratory electron transport chain"/>
    <property type="evidence" value="ECO:0007669"/>
    <property type="project" value="TreeGrafter"/>
</dbReference>
<dbReference type="InterPro" id="IPR036318">
    <property type="entry name" value="FAD-bd_PCMH-like_sf"/>
</dbReference>
<evidence type="ECO:0000256" key="3">
    <source>
        <dbReference type="ARBA" id="ARBA00022630"/>
    </source>
</evidence>
<dbReference type="PANTHER" id="PTHR43716">
    <property type="entry name" value="D-2-HYDROXYGLUTARATE DEHYDROGENASE, MITOCHONDRIAL"/>
    <property type="match status" value="1"/>
</dbReference>
<comment type="similarity">
    <text evidence="2">Belongs to the FAD-binding oxidoreductase/transferase type 4 family.</text>
</comment>
<comment type="cofactor">
    <cofactor evidence="1">
        <name>FAD</name>
        <dbReference type="ChEBI" id="CHEBI:57692"/>
    </cofactor>
</comment>
<sequence length="465" mass="47844">MTTRDGHGRAAGHEDVVRALSAVVGTANVLTDPATVTGYTTDWTGRYRSDVAVVVRPAGTDEVAQVLRLCHAADVPVTAQGGNTGLVGGGIPAPGAVLLSTRRLLGAPIVDAVGQTIEAAAGVTVAEADRAAREHGLRMGVDLASRESATLGGIVATNAGGIRMIRHGNTRRQLLGVEAVVADGRVLRRWQPLVKDNVGYDLPGLLCGSEGTLAVVTAVLMRLVGPAPPAQVVLAAVDRVDAAVEFCRRAARHGLTVEAAELMTAAGVGLVAGRTASALPAGGKAPFSILVEVSGGTTDDVVEILGAADDLVVDAVVDEAPGRRLWQIREGHTEAIARSSATPVVKLDVAVPLGTMGPVVDAITAGIAECAPGARCVQFGHFLDGNIHVNVLDVPPDLAGPVTETVFTLVARYRGSISAEHGIGRAKLPWLSLGREPVDIEVMRSIKHALDPRGILNPGVLFPAP</sequence>
<keyword evidence="3" id="KW-0285">Flavoprotein</keyword>
<dbReference type="InterPro" id="IPR006094">
    <property type="entry name" value="Oxid_FAD_bind_N"/>
</dbReference>
<keyword evidence="4" id="KW-0274">FAD</keyword>
<dbReference type="OrthoDB" id="9811557at2"/>
<dbReference type="RefSeq" id="WP_072739920.1">
    <property type="nucleotide sequence ID" value="NZ_CP048813.1"/>
</dbReference>
<evidence type="ECO:0000256" key="5">
    <source>
        <dbReference type="ARBA" id="ARBA00023002"/>
    </source>
</evidence>
<accession>A0A1G8CGB1</accession>
<evidence type="ECO:0000256" key="2">
    <source>
        <dbReference type="ARBA" id="ARBA00008000"/>
    </source>
</evidence>